<evidence type="ECO:0000256" key="2">
    <source>
        <dbReference type="ARBA" id="ARBA00006906"/>
    </source>
</evidence>
<dbReference type="STRING" id="66430.ACS04_16090"/>
<dbReference type="InterPro" id="IPR013785">
    <property type="entry name" value="Aldolase_TIM"/>
</dbReference>
<evidence type="ECO:0000256" key="1">
    <source>
        <dbReference type="ARBA" id="ARBA00004761"/>
    </source>
</evidence>
<dbReference type="InterPro" id="IPR000887">
    <property type="entry name" value="Aldlse_KDPG_KHG"/>
</dbReference>
<dbReference type="PANTHER" id="PTHR30246">
    <property type="entry name" value="2-KETO-3-DEOXY-6-PHOSPHOGLUCONATE ALDOLASE"/>
    <property type="match status" value="1"/>
</dbReference>
<dbReference type="Gene3D" id="3.20.20.70">
    <property type="entry name" value="Aldolase class I"/>
    <property type="match status" value="1"/>
</dbReference>
<keyword evidence="7" id="KW-1185">Reference proteome</keyword>
<keyword evidence="4" id="KW-0456">Lyase</keyword>
<comment type="pathway">
    <text evidence="1">Carbohydrate acid metabolism.</text>
</comment>
<dbReference type="GO" id="GO:0016829">
    <property type="term" value="F:lyase activity"/>
    <property type="evidence" value="ECO:0007669"/>
    <property type="project" value="UniProtKB-KW"/>
</dbReference>
<organism evidence="6 7">
    <name type="scientific">Streptomyces roseus</name>
    <dbReference type="NCBI Taxonomy" id="66430"/>
    <lineage>
        <taxon>Bacteria</taxon>
        <taxon>Bacillati</taxon>
        <taxon>Actinomycetota</taxon>
        <taxon>Actinomycetes</taxon>
        <taxon>Kitasatosporales</taxon>
        <taxon>Streptomycetaceae</taxon>
        <taxon>Streptomyces</taxon>
    </lineage>
</organism>
<protein>
    <submittedName>
        <fullName evidence="6">Aldolase</fullName>
    </submittedName>
</protein>
<comment type="caution">
    <text evidence="6">The sequence shown here is derived from an EMBL/GenBank/DDBJ whole genome shotgun (WGS) entry which is preliminary data.</text>
</comment>
<dbReference type="PANTHER" id="PTHR30246:SF1">
    <property type="entry name" value="2-DEHYDRO-3-DEOXY-6-PHOSPHOGALACTONATE ALDOLASE-RELATED"/>
    <property type="match status" value="1"/>
</dbReference>
<dbReference type="CDD" id="cd00452">
    <property type="entry name" value="KDPG_aldolase"/>
    <property type="match status" value="1"/>
</dbReference>
<gene>
    <name evidence="6" type="ORF">ACS04_16090</name>
</gene>
<dbReference type="PATRIC" id="fig|66430.4.peg.5905"/>
<name>A0A0J6XL09_9ACTN</name>
<dbReference type="EMBL" id="LFML01000061">
    <property type="protein sequence ID" value="KMO96785.1"/>
    <property type="molecule type" value="Genomic_DNA"/>
</dbReference>
<sequence>MSCHPYDAIAAQRLLPVLREADADGAVRRTAGLLAAGCRVVELTTSTPGWAQALARTAPLADAHGRPALIGVGTVTTAGQAETALDAGAAFLVSPYPAPGVRALADRRGAVFIEGGFTPGEIASAVRSGGAAKVFPAHVGGPQFIRSLKAVLPGALFLPTGGIRPAEILEWLSAGAAAVGIGGGLPADPAELAAVFADLARPCCTGCAPSGR</sequence>
<proteinExistence type="inferred from homology"/>
<comment type="subunit">
    <text evidence="3">Homotrimer.</text>
</comment>
<comment type="similarity">
    <text evidence="2">Belongs to the KHG/KDPG aldolase family.</text>
</comment>
<accession>A0A0J6XL09</accession>
<dbReference type="SUPFAM" id="SSF51569">
    <property type="entry name" value="Aldolase"/>
    <property type="match status" value="1"/>
</dbReference>
<evidence type="ECO:0000313" key="7">
    <source>
        <dbReference type="Proteomes" id="UP000035932"/>
    </source>
</evidence>
<dbReference type="RefSeq" id="WP_048477302.1">
    <property type="nucleotide sequence ID" value="NZ_JBIRUD010000001.1"/>
</dbReference>
<dbReference type="Pfam" id="PF01081">
    <property type="entry name" value="Aldolase"/>
    <property type="match status" value="1"/>
</dbReference>
<evidence type="ECO:0000256" key="5">
    <source>
        <dbReference type="ARBA" id="ARBA00023277"/>
    </source>
</evidence>
<reference evidence="6 7" key="1">
    <citation type="submission" date="2015-06" db="EMBL/GenBank/DDBJ databases">
        <title>Recapitulation of the evolution of biosynthetic gene clusters reveals hidden chemical diversity on bacterial genomes.</title>
        <authorList>
            <person name="Cruz-Morales P."/>
            <person name="Martinez-Guerrero C."/>
            <person name="Morales-Escalante M.A."/>
            <person name="Yanez-Guerra L.A."/>
            <person name="Kopp J.F."/>
            <person name="Feldmann J."/>
            <person name="Ramos-Aboites H.E."/>
            <person name="Barona-Gomez F."/>
        </authorList>
    </citation>
    <scope>NUCLEOTIDE SEQUENCE [LARGE SCALE GENOMIC DNA]</scope>
    <source>
        <strain evidence="6 7">ATCC 31245</strain>
    </source>
</reference>
<evidence type="ECO:0000313" key="6">
    <source>
        <dbReference type="EMBL" id="KMO96785.1"/>
    </source>
</evidence>
<evidence type="ECO:0000256" key="4">
    <source>
        <dbReference type="ARBA" id="ARBA00023239"/>
    </source>
</evidence>
<keyword evidence="5" id="KW-0119">Carbohydrate metabolism</keyword>
<dbReference type="Proteomes" id="UP000035932">
    <property type="component" value="Unassembled WGS sequence"/>
</dbReference>
<evidence type="ECO:0000256" key="3">
    <source>
        <dbReference type="ARBA" id="ARBA00011233"/>
    </source>
</evidence>
<dbReference type="AlphaFoldDB" id="A0A0J6XL09"/>